<sequence>MCSAAQSRWRVGLVLAGLLLLAGFAGTGCRWASIKSYLAGGGPDTYIYSPLALSISTPDISQAFQMGHTPLAGALMRQLESLTIACSDPLNVYAPYLLEPLVMALSAAGIDPGNSSAVAYPSPPPPSPLPPQLVGAAFATPPPPVAAPLNGSAFFSRLFMQPALPPPRLRRLVINNCSLTGQLPPDTTWLQLPNLEFLDLASNQLSGALPATLGPSPPLLHVNLSRNRITGPLTDEWARYGGCGRMLDLSYNDLRGDVPNSWVASACAQRGKGGARRRARLLLGEEGSEAASSAAAAAAADDGDDEYSGTRDTAPAPSAPRPNLLLYTGLGRLVTARDQASSASSAALAAGANNSAGWLLGSDSYAFWLSYPMSYMYGSDGCTIDGVAWNEERAGRARNGSGGAHSGPFPFTVLLYGNPRLRAPGVAAAGYAAAVTPRLYFSVWDNACTAFQPLPELLWVWGSFGACALSVLVAAAIHNVLDFRRAKGKVQELGTSWSDEFIGSDAGSGGGGGGAGAPEVSQSTQRSLGSNDRSSAASASAPAGGRAPAAAAAPAGGGGSLAHVIVVAHARAYSRRAVEQLATYGGRMASTTGDVGNWLLHDVPWGALTRGLVTLAIHGTAAGLTYALALPSRIAYCTNITSCGPYLYIVPPVLSVLALGVTLFLMRAVRRLAATMSRQVAILAAGGGGGGCGGSSDRRLPLAPSMDSLSFPTGGWFGKDAGVTGRGGKVQPGLSTGLSSSGSGSVTPSTSVEGDAPSPAGHVSPEPRLRTLPSADATARSRLGQWAGGGVADDGGRRRPVHSAGEAAPTAWSSRPSSPSLPHHLLMLPSAAAPPASAASSPRLTQTDLPPPSAFALAESTAAVAVAAAATATAAATVAAAALPRQELASPRALAGSLSAPTGSAAVGLPLQPLHLLEHGSVPASPWSCEAPTQRDNVHGGPRRAAVAQPDSRASPISEISAGPVAEGAEAAAAAELWRIYEPTCPVGGVSDERSGGRVYGTNGGVGGASRGRPVGEALEAAGSSHSSAVTHSSPSAHGRHLSGATAAAADSEAEAEAQAEIAPRAARILSPPSRASRGSRNVRFHGGDGDGEGTEPTGTSDGSSDGGQAAPVVAVAVVAAAAGAAAAGPGARRSSYGEEAMPPVPEESGLSGNPGDAATSEGLSPCGSLPASHTLAGGGDTGGGGGGASIEPTASDPSVHRSNASVSLPAFSAALAAAAAAAEAGGGNEGSSWVEEQLAALRIASVAALMSREGSVAALRVPSAAAGAALAAGTGAAALASPQALPLPLHHQPRQQQQHTADGGGAAASAASGSRAVDSAPATQQASSPSCTPALRSLRPAALLVINEYLRDYATGRPGSGPRARARRTATSLGGVLLWGLAAVVLVGALAAPVALAIAGHSVFRGAQRLAAGCRDHLAASRLRWAHRWRRWRLRRRPQPDGAASANGSDGGDRGDSGADSLDRDARPLSPKAGSAAVTAAGADSGGGSRIDTWVTALRRDAALFLGLHLHVAAWVLCIPLALFTGALYGLGYEWGADSVPLPWLFLATNSACLAGALMLLLELAADLPTWEDCVCRYPYEVAVAAVRAAMTGAGAGVGPAESR</sequence>
<feature type="compositionally biased region" description="Low complexity" evidence="2">
    <location>
        <begin position="807"/>
        <end position="845"/>
    </location>
</feature>
<feature type="compositionally biased region" description="Low complexity" evidence="2">
    <location>
        <begin position="732"/>
        <end position="752"/>
    </location>
</feature>
<reference evidence="5" key="1">
    <citation type="journal article" date="2016" name="Nat. Commun.">
        <title>The Gonium pectorale genome demonstrates co-option of cell cycle regulation during the evolution of multicellularity.</title>
        <authorList>
            <person name="Hanschen E.R."/>
            <person name="Marriage T.N."/>
            <person name="Ferris P.J."/>
            <person name="Hamaji T."/>
            <person name="Toyoda A."/>
            <person name="Fujiyama A."/>
            <person name="Neme R."/>
            <person name="Noguchi H."/>
            <person name="Minakuchi Y."/>
            <person name="Suzuki M."/>
            <person name="Kawai-Toyooka H."/>
            <person name="Smith D.R."/>
            <person name="Sparks H."/>
            <person name="Anderson J."/>
            <person name="Bakaric R."/>
            <person name="Luria V."/>
            <person name="Karger A."/>
            <person name="Kirschner M.W."/>
            <person name="Durand P.M."/>
            <person name="Michod R.E."/>
            <person name="Nozaki H."/>
            <person name="Olson B.J."/>
        </authorList>
    </citation>
    <scope>NUCLEOTIDE SEQUENCE [LARGE SCALE GENOMIC DNA]</scope>
    <source>
        <strain evidence="5">NIES-2863</strain>
    </source>
</reference>
<dbReference type="SUPFAM" id="SSF52058">
    <property type="entry name" value="L domain-like"/>
    <property type="match status" value="1"/>
</dbReference>
<dbReference type="OrthoDB" id="548545at2759"/>
<evidence type="ECO:0000256" key="2">
    <source>
        <dbReference type="SAM" id="MobiDB-lite"/>
    </source>
</evidence>
<keyword evidence="5" id="KW-1185">Reference proteome</keyword>
<dbReference type="STRING" id="33097.A0A150GN76"/>
<protein>
    <submittedName>
        <fullName evidence="4">Uncharacterized protein</fullName>
    </submittedName>
</protein>
<dbReference type="InterPro" id="IPR001611">
    <property type="entry name" value="Leu-rich_rpt"/>
</dbReference>
<keyword evidence="3" id="KW-0812">Transmembrane</keyword>
<feature type="transmembrane region" description="Helical" evidence="3">
    <location>
        <begin position="649"/>
        <end position="669"/>
    </location>
</feature>
<feature type="compositionally biased region" description="Basic and acidic residues" evidence="2">
    <location>
        <begin position="1452"/>
        <end position="1468"/>
    </location>
</feature>
<feature type="transmembrane region" description="Helical" evidence="3">
    <location>
        <begin position="1509"/>
        <end position="1531"/>
    </location>
</feature>
<feature type="region of interest" description="Disordered" evidence="2">
    <location>
        <begin position="1128"/>
        <end position="1203"/>
    </location>
</feature>
<comment type="caution">
    <text evidence="4">The sequence shown here is derived from an EMBL/GenBank/DDBJ whole genome shotgun (WGS) entry which is preliminary data.</text>
</comment>
<accession>A0A150GN76</accession>
<evidence type="ECO:0000256" key="3">
    <source>
        <dbReference type="SAM" id="Phobius"/>
    </source>
</evidence>
<gene>
    <name evidence="4" type="ORF">GPECTOR_13g780</name>
</gene>
<feature type="region of interest" description="Disordered" evidence="2">
    <location>
        <begin position="993"/>
        <end position="1109"/>
    </location>
</feature>
<feature type="compositionally biased region" description="Gly residues" evidence="2">
    <location>
        <begin position="998"/>
        <end position="1010"/>
    </location>
</feature>
<dbReference type="PANTHER" id="PTHR48010:SF58">
    <property type="entry name" value="RECEPTOR PROTEIN KINASE-LIKE PROTEIN ZAR1"/>
    <property type="match status" value="1"/>
</dbReference>
<dbReference type="InterPro" id="IPR050994">
    <property type="entry name" value="At_inactive_RLKs"/>
</dbReference>
<evidence type="ECO:0000313" key="5">
    <source>
        <dbReference type="Proteomes" id="UP000075714"/>
    </source>
</evidence>
<feature type="compositionally biased region" description="Low complexity" evidence="2">
    <location>
        <begin position="1021"/>
        <end position="1037"/>
    </location>
</feature>
<dbReference type="GO" id="GO:0005930">
    <property type="term" value="C:axoneme"/>
    <property type="evidence" value="ECO:0007669"/>
    <property type="project" value="UniProtKB-SubCell"/>
</dbReference>
<dbReference type="PANTHER" id="PTHR48010">
    <property type="entry name" value="OS05G0588300 PROTEIN"/>
    <property type="match status" value="1"/>
</dbReference>
<feature type="region of interest" description="Disordered" evidence="2">
    <location>
        <begin position="1438"/>
        <end position="1487"/>
    </location>
</feature>
<feature type="compositionally biased region" description="Gly residues" evidence="2">
    <location>
        <begin position="1177"/>
        <end position="1189"/>
    </location>
</feature>
<proteinExistence type="predicted"/>
<feature type="region of interest" description="Disordered" evidence="2">
    <location>
        <begin position="293"/>
        <end position="323"/>
    </location>
</feature>
<feature type="region of interest" description="Disordered" evidence="2">
    <location>
        <begin position="929"/>
        <end position="958"/>
    </location>
</feature>
<dbReference type="Gene3D" id="3.80.10.10">
    <property type="entry name" value="Ribonuclease Inhibitor"/>
    <property type="match status" value="1"/>
</dbReference>
<comment type="subcellular location">
    <subcellularLocation>
        <location evidence="1">Cytoplasm</location>
        <location evidence="1">Cytoskeleton</location>
        <location evidence="1">Cilium axoneme</location>
    </subcellularLocation>
</comment>
<feature type="region of interest" description="Disordered" evidence="2">
    <location>
        <begin position="1291"/>
        <end position="1334"/>
    </location>
</feature>
<feature type="compositionally biased region" description="Polar residues" evidence="2">
    <location>
        <begin position="520"/>
        <end position="532"/>
    </location>
</feature>
<evidence type="ECO:0000313" key="4">
    <source>
        <dbReference type="EMBL" id="KXZ51293.1"/>
    </source>
</evidence>
<organism evidence="4 5">
    <name type="scientific">Gonium pectorale</name>
    <name type="common">Green alga</name>
    <dbReference type="NCBI Taxonomy" id="33097"/>
    <lineage>
        <taxon>Eukaryota</taxon>
        <taxon>Viridiplantae</taxon>
        <taxon>Chlorophyta</taxon>
        <taxon>core chlorophytes</taxon>
        <taxon>Chlorophyceae</taxon>
        <taxon>CS clade</taxon>
        <taxon>Chlamydomonadales</taxon>
        <taxon>Volvocaceae</taxon>
        <taxon>Gonium</taxon>
    </lineage>
</organism>
<feature type="transmembrane region" description="Helical" evidence="3">
    <location>
        <begin position="458"/>
        <end position="481"/>
    </location>
</feature>
<feature type="region of interest" description="Disordered" evidence="2">
    <location>
        <begin position="508"/>
        <end position="542"/>
    </location>
</feature>
<dbReference type="EMBL" id="LSYV01000014">
    <property type="protein sequence ID" value="KXZ51293.1"/>
    <property type="molecule type" value="Genomic_DNA"/>
</dbReference>
<evidence type="ECO:0000256" key="1">
    <source>
        <dbReference type="ARBA" id="ARBA00004430"/>
    </source>
</evidence>
<dbReference type="Pfam" id="PF00560">
    <property type="entry name" value="LRR_1"/>
    <property type="match status" value="1"/>
</dbReference>
<dbReference type="InterPro" id="IPR032675">
    <property type="entry name" value="LRR_dom_sf"/>
</dbReference>
<keyword evidence="3" id="KW-0472">Membrane</keyword>
<feature type="region of interest" description="Disordered" evidence="2">
    <location>
        <begin position="722"/>
        <end position="852"/>
    </location>
</feature>
<dbReference type="Proteomes" id="UP000075714">
    <property type="component" value="Unassembled WGS sequence"/>
</dbReference>
<keyword evidence="3" id="KW-1133">Transmembrane helix</keyword>
<feature type="compositionally biased region" description="Low complexity" evidence="2">
    <location>
        <begin position="1095"/>
        <end position="1109"/>
    </location>
</feature>
<feature type="compositionally biased region" description="Low complexity" evidence="2">
    <location>
        <begin position="1474"/>
        <end position="1484"/>
    </location>
</feature>
<feature type="transmembrane region" description="Helical" evidence="3">
    <location>
        <begin position="1543"/>
        <end position="1563"/>
    </location>
</feature>
<name>A0A150GN76_GONPE</name>
<feature type="transmembrane region" description="Helical" evidence="3">
    <location>
        <begin position="1377"/>
        <end position="1400"/>
    </location>
</feature>
<feature type="compositionally biased region" description="Low complexity" evidence="2">
    <location>
        <begin position="533"/>
        <end position="542"/>
    </location>
</feature>